<feature type="region of interest" description="Disordered" evidence="8">
    <location>
        <begin position="1"/>
        <end position="28"/>
    </location>
</feature>
<proteinExistence type="predicted"/>
<accession>A0A9P5NZK3</accession>
<protein>
    <recommendedName>
        <fullName evidence="9">Zn(2)-C6 fungal-type domain-containing protein</fullName>
    </recommendedName>
</protein>
<dbReference type="AlphaFoldDB" id="A0A9P5NZK3"/>
<keyword evidence="7" id="KW-0539">Nucleus</keyword>
<evidence type="ECO:0000256" key="3">
    <source>
        <dbReference type="ARBA" id="ARBA00022833"/>
    </source>
</evidence>
<evidence type="ECO:0000256" key="6">
    <source>
        <dbReference type="ARBA" id="ARBA00023163"/>
    </source>
</evidence>
<dbReference type="PANTHER" id="PTHR31313:SF78">
    <property type="entry name" value="TRANSCRIPTION FACTOR DOMAIN-CONTAINING PROTEIN"/>
    <property type="match status" value="1"/>
</dbReference>
<evidence type="ECO:0000256" key="4">
    <source>
        <dbReference type="ARBA" id="ARBA00023015"/>
    </source>
</evidence>
<keyword evidence="2" id="KW-0479">Metal-binding</keyword>
<dbReference type="PROSITE" id="PS00463">
    <property type="entry name" value="ZN2_CY6_FUNGAL_1"/>
    <property type="match status" value="1"/>
</dbReference>
<organism evidence="10 11">
    <name type="scientific">Gymnopilus junonius</name>
    <name type="common">Spectacular rustgill mushroom</name>
    <name type="synonym">Gymnopilus spectabilis subsp. junonius</name>
    <dbReference type="NCBI Taxonomy" id="109634"/>
    <lineage>
        <taxon>Eukaryota</taxon>
        <taxon>Fungi</taxon>
        <taxon>Dikarya</taxon>
        <taxon>Basidiomycota</taxon>
        <taxon>Agaricomycotina</taxon>
        <taxon>Agaricomycetes</taxon>
        <taxon>Agaricomycetidae</taxon>
        <taxon>Agaricales</taxon>
        <taxon>Agaricineae</taxon>
        <taxon>Hymenogastraceae</taxon>
        <taxon>Gymnopilus</taxon>
    </lineage>
</organism>
<feature type="compositionally biased region" description="Basic and acidic residues" evidence="8">
    <location>
        <begin position="1"/>
        <end position="18"/>
    </location>
</feature>
<dbReference type="Proteomes" id="UP000724874">
    <property type="component" value="Unassembled WGS sequence"/>
</dbReference>
<dbReference type="InterPro" id="IPR051615">
    <property type="entry name" value="Transcr_Regulatory_Elem"/>
</dbReference>
<keyword evidence="4" id="KW-0805">Transcription regulation</keyword>
<dbReference type="SMART" id="SM00066">
    <property type="entry name" value="GAL4"/>
    <property type="match status" value="1"/>
</dbReference>
<dbReference type="GO" id="GO:0008270">
    <property type="term" value="F:zinc ion binding"/>
    <property type="evidence" value="ECO:0007669"/>
    <property type="project" value="InterPro"/>
</dbReference>
<keyword evidence="3" id="KW-0862">Zinc</keyword>
<dbReference type="GO" id="GO:0003677">
    <property type="term" value="F:DNA binding"/>
    <property type="evidence" value="ECO:0007669"/>
    <property type="project" value="UniProtKB-KW"/>
</dbReference>
<dbReference type="CDD" id="cd00067">
    <property type="entry name" value="GAL4"/>
    <property type="match status" value="1"/>
</dbReference>
<evidence type="ECO:0000256" key="8">
    <source>
        <dbReference type="SAM" id="MobiDB-lite"/>
    </source>
</evidence>
<evidence type="ECO:0000313" key="10">
    <source>
        <dbReference type="EMBL" id="KAF8910154.1"/>
    </source>
</evidence>
<sequence length="190" mass="21288">MDWHDTDPSDDDHHHDESQATSRKRSSRACDQCRKTKSKCERVGDSKICKSCALAGTPCTFLGPSYKRGPPKGYIHAIEQRWHQVEALLGAILQCPDPRVQNVVSDLQQDDLAREILARVDSGPYGPSGRRNQRADATKEDFFASILQSNESAHADSSRARRQSRVSREIVSSSQGKCFTNFSFFNLQFG</sequence>
<evidence type="ECO:0000256" key="5">
    <source>
        <dbReference type="ARBA" id="ARBA00023125"/>
    </source>
</evidence>
<dbReference type="Pfam" id="PF00172">
    <property type="entry name" value="Zn_clus"/>
    <property type="match status" value="1"/>
</dbReference>
<keyword evidence="6" id="KW-0804">Transcription</keyword>
<dbReference type="PANTHER" id="PTHR31313">
    <property type="entry name" value="TY1 ENHANCER ACTIVATOR"/>
    <property type="match status" value="1"/>
</dbReference>
<comment type="caution">
    <text evidence="10">The sequence shown here is derived from an EMBL/GenBank/DDBJ whole genome shotgun (WGS) entry which is preliminary data.</text>
</comment>
<dbReference type="GO" id="GO:0005634">
    <property type="term" value="C:nucleus"/>
    <property type="evidence" value="ECO:0007669"/>
    <property type="project" value="UniProtKB-SubCell"/>
</dbReference>
<evidence type="ECO:0000259" key="9">
    <source>
        <dbReference type="PROSITE" id="PS50048"/>
    </source>
</evidence>
<evidence type="ECO:0000313" key="11">
    <source>
        <dbReference type="Proteomes" id="UP000724874"/>
    </source>
</evidence>
<feature type="domain" description="Zn(2)-C6 fungal-type" evidence="9">
    <location>
        <begin position="29"/>
        <end position="61"/>
    </location>
</feature>
<evidence type="ECO:0000256" key="7">
    <source>
        <dbReference type="ARBA" id="ARBA00023242"/>
    </source>
</evidence>
<dbReference type="SUPFAM" id="SSF57701">
    <property type="entry name" value="Zn2/Cys6 DNA-binding domain"/>
    <property type="match status" value="1"/>
</dbReference>
<keyword evidence="5" id="KW-0238">DNA-binding</keyword>
<dbReference type="OrthoDB" id="2123952at2759"/>
<evidence type="ECO:0000256" key="2">
    <source>
        <dbReference type="ARBA" id="ARBA00022723"/>
    </source>
</evidence>
<dbReference type="InterPro" id="IPR036864">
    <property type="entry name" value="Zn2-C6_fun-type_DNA-bd_sf"/>
</dbReference>
<dbReference type="GO" id="GO:0000981">
    <property type="term" value="F:DNA-binding transcription factor activity, RNA polymerase II-specific"/>
    <property type="evidence" value="ECO:0007669"/>
    <property type="project" value="InterPro"/>
</dbReference>
<dbReference type="PROSITE" id="PS50048">
    <property type="entry name" value="ZN2_CY6_FUNGAL_2"/>
    <property type="match status" value="1"/>
</dbReference>
<reference evidence="10" key="1">
    <citation type="submission" date="2020-11" db="EMBL/GenBank/DDBJ databases">
        <authorList>
            <consortium name="DOE Joint Genome Institute"/>
            <person name="Ahrendt S."/>
            <person name="Riley R."/>
            <person name="Andreopoulos W."/>
            <person name="LaButti K."/>
            <person name="Pangilinan J."/>
            <person name="Ruiz-duenas F.J."/>
            <person name="Barrasa J.M."/>
            <person name="Sanchez-Garcia M."/>
            <person name="Camarero S."/>
            <person name="Miyauchi S."/>
            <person name="Serrano A."/>
            <person name="Linde D."/>
            <person name="Babiker R."/>
            <person name="Drula E."/>
            <person name="Ayuso-Fernandez I."/>
            <person name="Pacheco R."/>
            <person name="Padilla G."/>
            <person name="Ferreira P."/>
            <person name="Barriuso J."/>
            <person name="Kellner H."/>
            <person name="Castanera R."/>
            <person name="Alfaro M."/>
            <person name="Ramirez L."/>
            <person name="Pisabarro A.G."/>
            <person name="Kuo A."/>
            <person name="Tritt A."/>
            <person name="Lipzen A."/>
            <person name="He G."/>
            <person name="Yan M."/>
            <person name="Ng V."/>
            <person name="Cullen D."/>
            <person name="Martin F."/>
            <person name="Rosso M.-N."/>
            <person name="Henrissat B."/>
            <person name="Hibbett D."/>
            <person name="Martinez A.T."/>
            <person name="Grigoriev I.V."/>
        </authorList>
    </citation>
    <scope>NUCLEOTIDE SEQUENCE</scope>
    <source>
        <strain evidence="10">AH 44721</strain>
    </source>
</reference>
<evidence type="ECO:0000256" key="1">
    <source>
        <dbReference type="ARBA" id="ARBA00004123"/>
    </source>
</evidence>
<keyword evidence="11" id="KW-1185">Reference proteome</keyword>
<comment type="subcellular location">
    <subcellularLocation>
        <location evidence="1">Nucleus</location>
    </subcellularLocation>
</comment>
<name>A0A9P5NZK3_GYMJU</name>
<dbReference type="EMBL" id="JADNYJ010000007">
    <property type="protein sequence ID" value="KAF8910154.1"/>
    <property type="molecule type" value="Genomic_DNA"/>
</dbReference>
<gene>
    <name evidence="10" type="ORF">CPB84DRAFT_1358600</name>
</gene>
<dbReference type="Gene3D" id="4.10.240.10">
    <property type="entry name" value="Zn(2)-C6 fungal-type DNA-binding domain"/>
    <property type="match status" value="1"/>
</dbReference>
<dbReference type="InterPro" id="IPR001138">
    <property type="entry name" value="Zn2Cys6_DnaBD"/>
</dbReference>